<dbReference type="InterPro" id="IPR046906">
    <property type="entry name" value="Mab-21_HhH/H2TH-like"/>
</dbReference>
<protein>
    <submittedName>
        <fullName evidence="1">Uncharacterized protein C3orf59</fullName>
    </submittedName>
</protein>
<dbReference type="Pfam" id="PF20266">
    <property type="entry name" value="Mab-21_C"/>
    <property type="match status" value="1"/>
</dbReference>
<evidence type="ECO:0000313" key="1">
    <source>
        <dbReference type="EMBL" id="EKC17399.1"/>
    </source>
</evidence>
<dbReference type="Gene3D" id="3.90.70.80">
    <property type="match status" value="1"/>
</dbReference>
<dbReference type="AlphaFoldDB" id="K1PEY0"/>
<name>K1PEY0_MAGGI</name>
<dbReference type="PANTHER" id="PTHR10656:SF69">
    <property type="entry name" value="MAB-21-LIKE HHH_H2TH-LIKE DOMAIN-CONTAINING PROTEIN"/>
    <property type="match status" value="1"/>
</dbReference>
<sequence>MAFKEFLMGAPFCCTENVLYHYLGSVADESFITLRDITRTRKMWAPKKRKIGRVVVLKKNKVPIFPSDDLSQEHIPGRLYVDCSETQPGYCRLRLSTPDSSSAMNNTEQFGFNMFQKAFTVPEGLASKIKLPYCATIRCIGVLCLTFPFDCRWKQRKPKSDFPSQSLVRSIIKTGCTLIPKSHPKSSSPEIEWQLDFSMAEHHIFKSMTVSQIHGFFVLKVLVDNMVHHLPLKTKHLKSVFLMTCETIPSGVWETNFSGCVLQVLNNLLSCLKRRFLPNYFIPENNLIDCHREDDIITLCNIIEYIRLFPSSTIQVVAEKYGYTYGPNLIKRVLSNVKDFNDKKNFHDVFNNIFGPLTLATAKIMAKMGFYDVSLDILEQRFEQSLLIPDTKQTKHQSVNFSDLFWSAVMEMKQKASRVLLARLYDTKMGSNISEKILKKKKFCLQMYLPWTVDKKISWIAVPSEHAKDLAAIANFLYQYSKREYWRRNVDLAELTITTSLKCIQETLNIDFVFGKNIKHMDVGLKTDIDSHRRTVMKKLIPYYVHLFSIVRLDFLITPLNDHLDDVEKLCNEFPEMSGFVSSIFAFTRQNEKEVEYAKKMADYFNGKGIYEEPYNLSPWYTPAIQKFVKDNNFEIKDVYGDGNCLFRAVADQLMINGCPGHTETSLREIAIK</sequence>
<dbReference type="InterPro" id="IPR038765">
    <property type="entry name" value="Papain-like_cys_pep_sf"/>
</dbReference>
<dbReference type="SMART" id="SM01265">
    <property type="entry name" value="Mab-21"/>
    <property type="match status" value="1"/>
</dbReference>
<dbReference type="PANTHER" id="PTHR10656">
    <property type="entry name" value="CELL FATE DETERMINING PROTEIN MAB21-RELATED"/>
    <property type="match status" value="1"/>
</dbReference>
<dbReference type="Gene3D" id="1.10.1410.40">
    <property type="match status" value="1"/>
</dbReference>
<accession>K1PEY0</accession>
<dbReference type="HOGENOM" id="CLU_408404_0_0_1"/>
<dbReference type="SUPFAM" id="SSF54001">
    <property type="entry name" value="Cysteine proteinases"/>
    <property type="match status" value="1"/>
</dbReference>
<proteinExistence type="predicted"/>
<reference evidence="1" key="1">
    <citation type="journal article" date="2012" name="Nature">
        <title>The oyster genome reveals stress adaptation and complexity of shell formation.</title>
        <authorList>
            <person name="Zhang G."/>
            <person name="Fang X."/>
            <person name="Guo X."/>
            <person name="Li L."/>
            <person name="Luo R."/>
            <person name="Xu F."/>
            <person name="Yang P."/>
            <person name="Zhang L."/>
            <person name="Wang X."/>
            <person name="Qi H."/>
            <person name="Xiong Z."/>
            <person name="Que H."/>
            <person name="Xie Y."/>
            <person name="Holland P.W."/>
            <person name="Paps J."/>
            <person name="Zhu Y."/>
            <person name="Wu F."/>
            <person name="Chen Y."/>
            <person name="Wang J."/>
            <person name="Peng C."/>
            <person name="Meng J."/>
            <person name="Yang L."/>
            <person name="Liu J."/>
            <person name="Wen B."/>
            <person name="Zhang N."/>
            <person name="Huang Z."/>
            <person name="Zhu Q."/>
            <person name="Feng Y."/>
            <person name="Mount A."/>
            <person name="Hedgecock D."/>
            <person name="Xu Z."/>
            <person name="Liu Y."/>
            <person name="Domazet-Loso T."/>
            <person name="Du Y."/>
            <person name="Sun X."/>
            <person name="Zhang S."/>
            <person name="Liu B."/>
            <person name="Cheng P."/>
            <person name="Jiang X."/>
            <person name="Li J."/>
            <person name="Fan D."/>
            <person name="Wang W."/>
            <person name="Fu W."/>
            <person name="Wang T."/>
            <person name="Wang B."/>
            <person name="Zhang J."/>
            <person name="Peng Z."/>
            <person name="Li Y."/>
            <person name="Li N."/>
            <person name="Wang J."/>
            <person name="Chen M."/>
            <person name="He Y."/>
            <person name="Tan F."/>
            <person name="Song X."/>
            <person name="Zheng Q."/>
            <person name="Huang R."/>
            <person name="Yang H."/>
            <person name="Du X."/>
            <person name="Chen L."/>
            <person name="Yang M."/>
            <person name="Gaffney P.M."/>
            <person name="Wang S."/>
            <person name="Luo L."/>
            <person name="She Z."/>
            <person name="Ming Y."/>
            <person name="Huang W."/>
            <person name="Zhang S."/>
            <person name="Huang B."/>
            <person name="Zhang Y."/>
            <person name="Qu T."/>
            <person name="Ni P."/>
            <person name="Miao G."/>
            <person name="Wang J."/>
            <person name="Wang Q."/>
            <person name="Steinberg C.E."/>
            <person name="Wang H."/>
            <person name="Li N."/>
            <person name="Qian L."/>
            <person name="Zhang G."/>
            <person name="Li Y."/>
            <person name="Yang H."/>
            <person name="Liu X."/>
            <person name="Wang J."/>
            <person name="Yin Y."/>
            <person name="Wang J."/>
        </authorList>
    </citation>
    <scope>NUCLEOTIDE SEQUENCE [LARGE SCALE GENOMIC DNA]</scope>
    <source>
        <strain evidence="1">05x7-T-G4-1.051#20</strain>
    </source>
</reference>
<dbReference type="InParanoid" id="K1PEY0"/>
<dbReference type="PROSITE" id="PS50802">
    <property type="entry name" value="OTU"/>
    <property type="match status" value="1"/>
</dbReference>
<dbReference type="EMBL" id="JH822977">
    <property type="protein sequence ID" value="EKC17399.1"/>
    <property type="molecule type" value="Genomic_DNA"/>
</dbReference>
<dbReference type="InterPro" id="IPR003323">
    <property type="entry name" value="OTU_dom"/>
</dbReference>
<organism evidence="1">
    <name type="scientific">Magallana gigas</name>
    <name type="common">Pacific oyster</name>
    <name type="synonym">Crassostrea gigas</name>
    <dbReference type="NCBI Taxonomy" id="29159"/>
    <lineage>
        <taxon>Eukaryota</taxon>
        <taxon>Metazoa</taxon>
        <taxon>Spiralia</taxon>
        <taxon>Lophotrochozoa</taxon>
        <taxon>Mollusca</taxon>
        <taxon>Bivalvia</taxon>
        <taxon>Autobranchia</taxon>
        <taxon>Pteriomorphia</taxon>
        <taxon>Ostreida</taxon>
        <taxon>Ostreoidea</taxon>
        <taxon>Ostreidae</taxon>
        <taxon>Magallana</taxon>
    </lineage>
</organism>
<dbReference type="InterPro" id="IPR024810">
    <property type="entry name" value="MAB21L/cGLR"/>
</dbReference>
<gene>
    <name evidence="1" type="ORF">CGI_10000912</name>
</gene>